<feature type="region of interest" description="Disordered" evidence="1">
    <location>
        <begin position="38"/>
        <end position="80"/>
    </location>
</feature>
<comment type="caution">
    <text evidence="2">The sequence shown here is derived from an EMBL/GenBank/DDBJ whole genome shotgun (WGS) entry which is preliminary data.</text>
</comment>
<evidence type="ECO:0000313" key="2">
    <source>
        <dbReference type="EMBL" id="GHD22149.1"/>
    </source>
</evidence>
<organism evidence="2 3">
    <name type="scientific">Nocardiopsis kunsanensis</name>
    <dbReference type="NCBI Taxonomy" id="141693"/>
    <lineage>
        <taxon>Bacteria</taxon>
        <taxon>Bacillati</taxon>
        <taxon>Actinomycetota</taxon>
        <taxon>Actinomycetes</taxon>
        <taxon>Streptosporangiales</taxon>
        <taxon>Nocardiopsidaceae</taxon>
        <taxon>Nocardiopsis</taxon>
    </lineage>
</organism>
<proteinExistence type="predicted"/>
<feature type="compositionally biased region" description="Polar residues" evidence="1">
    <location>
        <begin position="56"/>
        <end position="71"/>
    </location>
</feature>
<keyword evidence="3" id="KW-1185">Reference proteome</keyword>
<evidence type="ECO:0000256" key="1">
    <source>
        <dbReference type="SAM" id="MobiDB-lite"/>
    </source>
</evidence>
<gene>
    <name evidence="2" type="ORF">GCM10007147_16110</name>
</gene>
<reference evidence="2 3" key="1">
    <citation type="journal article" date="2014" name="Int. J. Syst. Evol. Microbiol.">
        <title>Complete genome sequence of Corynebacterium casei LMG S-19264T (=DSM 44701T), isolated from a smear-ripened cheese.</title>
        <authorList>
            <consortium name="US DOE Joint Genome Institute (JGI-PGF)"/>
            <person name="Walter F."/>
            <person name="Albersmeier A."/>
            <person name="Kalinowski J."/>
            <person name="Ruckert C."/>
        </authorList>
    </citation>
    <scope>NUCLEOTIDE SEQUENCE [LARGE SCALE GENOMIC DNA]</scope>
    <source>
        <strain evidence="2 3">KCTC 19473</strain>
    </source>
</reference>
<evidence type="ECO:0000313" key="3">
    <source>
        <dbReference type="Proteomes" id="UP000654947"/>
    </source>
</evidence>
<dbReference type="AlphaFoldDB" id="A0A918XAT6"/>
<dbReference type="Proteomes" id="UP000654947">
    <property type="component" value="Unassembled WGS sequence"/>
</dbReference>
<sequence length="80" mass="8691">MLYRVPMVYTSPLFWGVLVFCVLVIAAVLARTLARAEPVDVTPDPGNRTRDPSLFHATNPSGECLENTSSEAGPRADSSR</sequence>
<dbReference type="EMBL" id="BMXL01000006">
    <property type="protein sequence ID" value="GHD22149.1"/>
    <property type="molecule type" value="Genomic_DNA"/>
</dbReference>
<accession>A0A918XAT6</accession>
<name>A0A918XAT6_9ACTN</name>
<protein>
    <submittedName>
        <fullName evidence="2">Uncharacterized protein</fullName>
    </submittedName>
</protein>